<dbReference type="EMBL" id="KZ805489">
    <property type="protein sequence ID" value="PVH95616.1"/>
    <property type="molecule type" value="Genomic_DNA"/>
</dbReference>
<dbReference type="Proteomes" id="UP000244855">
    <property type="component" value="Unassembled WGS sequence"/>
</dbReference>
<evidence type="ECO:0000313" key="3">
    <source>
        <dbReference type="Proteomes" id="UP000244855"/>
    </source>
</evidence>
<keyword evidence="3" id="KW-1185">Reference proteome</keyword>
<reference evidence="2 3" key="1">
    <citation type="journal article" date="2018" name="Sci. Rep.">
        <title>Comparative genomics provides insights into the lifestyle and reveals functional heterogeneity of dark septate endophytic fungi.</title>
        <authorList>
            <person name="Knapp D.G."/>
            <person name="Nemeth J.B."/>
            <person name="Barry K."/>
            <person name="Hainaut M."/>
            <person name="Henrissat B."/>
            <person name="Johnson J."/>
            <person name="Kuo A."/>
            <person name="Lim J.H.P."/>
            <person name="Lipzen A."/>
            <person name="Nolan M."/>
            <person name="Ohm R.A."/>
            <person name="Tamas L."/>
            <person name="Grigoriev I.V."/>
            <person name="Spatafora J.W."/>
            <person name="Nagy L.G."/>
            <person name="Kovacs G.M."/>
        </authorList>
    </citation>
    <scope>NUCLEOTIDE SEQUENCE [LARGE SCALE GENOMIC DNA]</scope>
    <source>
        <strain evidence="2 3">DSE2036</strain>
    </source>
</reference>
<feature type="region of interest" description="Disordered" evidence="1">
    <location>
        <begin position="89"/>
        <end position="120"/>
    </location>
</feature>
<gene>
    <name evidence="2" type="ORF">DM02DRAFT_632687</name>
</gene>
<protein>
    <submittedName>
        <fullName evidence="2">Uncharacterized protein</fullName>
    </submittedName>
</protein>
<evidence type="ECO:0000313" key="2">
    <source>
        <dbReference type="EMBL" id="PVH95616.1"/>
    </source>
</evidence>
<organism evidence="2 3">
    <name type="scientific">Periconia macrospinosa</name>
    <dbReference type="NCBI Taxonomy" id="97972"/>
    <lineage>
        <taxon>Eukaryota</taxon>
        <taxon>Fungi</taxon>
        <taxon>Dikarya</taxon>
        <taxon>Ascomycota</taxon>
        <taxon>Pezizomycotina</taxon>
        <taxon>Dothideomycetes</taxon>
        <taxon>Pleosporomycetidae</taxon>
        <taxon>Pleosporales</taxon>
        <taxon>Massarineae</taxon>
        <taxon>Periconiaceae</taxon>
        <taxon>Periconia</taxon>
    </lineage>
</organism>
<feature type="compositionally biased region" description="Basic and acidic residues" evidence="1">
    <location>
        <begin position="89"/>
        <end position="102"/>
    </location>
</feature>
<dbReference type="AlphaFoldDB" id="A0A2V1DBU8"/>
<accession>A0A2V1DBU8</accession>
<sequence>MSGPKLSANATVAEEYAKYNPFEWQRFMSLSKEAAQELIDLGYETWGDVLAHKKLQLMTSLNKKLGEEKTRELDAGLLNWRMAKCMRDRNRQKKLKDGKDNDTPTSEPVVTRPFDPIRDV</sequence>
<dbReference type="OrthoDB" id="3937045at2759"/>
<name>A0A2V1DBU8_9PLEO</name>
<evidence type="ECO:0000256" key="1">
    <source>
        <dbReference type="SAM" id="MobiDB-lite"/>
    </source>
</evidence>
<proteinExistence type="predicted"/>